<feature type="compositionally biased region" description="Basic and acidic residues" evidence="1">
    <location>
        <begin position="431"/>
        <end position="461"/>
    </location>
</feature>
<proteinExistence type="predicted"/>
<feature type="compositionally biased region" description="Basic residues" evidence="1">
    <location>
        <begin position="1004"/>
        <end position="1013"/>
    </location>
</feature>
<organism evidence="2 3">
    <name type="scientific">Tilletia horrida</name>
    <dbReference type="NCBI Taxonomy" id="155126"/>
    <lineage>
        <taxon>Eukaryota</taxon>
        <taxon>Fungi</taxon>
        <taxon>Dikarya</taxon>
        <taxon>Basidiomycota</taxon>
        <taxon>Ustilaginomycotina</taxon>
        <taxon>Exobasidiomycetes</taxon>
        <taxon>Tilletiales</taxon>
        <taxon>Tilletiaceae</taxon>
        <taxon>Tilletia</taxon>
    </lineage>
</organism>
<gene>
    <name evidence="2" type="ORF">OC842_007621</name>
</gene>
<comment type="caution">
    <text evidence="2">The sequence shown here is derived from an EMBL/GenBank/DDBJ whole genome shotgun (WGS) entry which is preliminary data.</text>
</comment>
<feature type="compositionally biased region" description="Basic and acidic residues" evidence="1">
    <location>
        <begin position="932"/>
        <end position="942"/>
    </location>
</feature>
<dbReference type="EMBL" id="JAPDMQ010001122">
    <property type="protein sequence ID" value="KAK0518942.1"/>
    <property type="molecule type" value="Genomic_DNA"/>
</dbReference>
<feature type="compositionally biased region" description="Polar residues" evidence="1">
    <location>
        <begin position="268"/>
        <end position="278"/>
    </location>
</feature>
<name>A0AAN6JGQ9_9BASI</name>
<feature type="region of interest" description="Disordered" evidence="1">
    <location>
        <begin position="353"/>
        <end position="385"/>
    </location>
</feature>
<feature type="non-terminal residue" evidence="2">
    <location>
        <position position="1013"/>
    </location>
</feature>
<feature type="region of interest" description="Disordered" evidence="1">
    <location>
        <begin position="124"/>
        <end position="172"/>
    </location>
</feature>
<protein>
    <submittedName>
        <fullName evidence="2">Uncharacterized protein</fullName>
    </submittedName>
</protein>
<sequence>MSSPTAPEAPGEAAISPASVHSDWYEAWTSVIQLICLYRDTPEDTTDRDQDGEPIGSYASVQKQLGNLPEPINVLGSAAFTAYFQLDPDEKQDWVEPTINEQLERCNSEGRDAIALKLSLPRHGLTAQGPRRSPSTSPDPFPGADAKANEDLDKGLTPATWGVTNKSKSSRTCPQHWEAQWKAFLKLVADHEEGALAITQLCKQVNALSAPASWAAMFCITHRMGPNVESTSLPELLDVLEDPKFKDIGFDVPWPEAAGPISERPEQQDQASSSQATIVPTEDEMQLGRACGNPEVAFLLASLRSRLPTLAPGEWQDSIQSVYQVLVGGGEEASATVPPQPSADSWLERLKRASVTPSPHKRDAPSRLQDGPSQATTPELSRPKLPRNIQAIEAFALSLPASTLVKAFRSSTAQDAAAAGNSEDEDDDDEGGNRDAGDDGGGRDLDEDDNLRTLQDKDKSPIKKSSTPRKPTYNNTKKAKASTKKKSDEATHNGLASARLWALFYRFVLNLVVDAPTNPRAMALRTVRVLIGAISQQKDKGRDEDLEALSLTEKHHLRAIISRAIQGSAESAAASHHHRWKYVLDWMVIEWTHRLGVALDQFPVGLKFWDTIEVENIKAKTQEHRADAARRWMSMGHALGDVAFLPLLIFFGETFSFDWLRRLTEPEFGAFMEFLQTGDDQRNHEEIWAGDRTEAMVREAARAAAKWLLPTILAELVKVYEAHEDDDLLRSNGVLIDTEPLPDENSVVGLSDHRADEFHDIFPRHYCVQIRATSGLLFSTPPNAVITGSYKEKLLHVDPAYPRHKVSWLKDLSTYGRMLSITEIDVEQLKKELYPYCVVMGIDDGDKRDHLADLIRDTILNGPQPWPDLKEPLSEISRKEVTRFRPLTHYNPAAVAQVHEDVIMAARRLEAEIRAAPLLGVGGTAAASSSKIRREGVSKQDGEESEEEQEKEKDEDEQETDGDEQQGPEEKDEDDDDDEDEDEDDDEDEDEDEHSSDGSDPSPTKRKGKAQTS</sequence>
<feature type="region of interest" description="Disordered" evidence="1">
    <location>
        <begin position="922"/>
        <end position="1013"/>
    </location>
</feature>
<feature type="region of interest" description="Disordered" evidence="1">
    <location>
        <begin position="256"/>
        <end position="278"/>
    </location>
</feature>
<evidence type="ECO:0000313" key="2">
    <source>
        <dbReference type="EMBL" id="KAK0518942.1"/>
    </source>
</evidence>
<feature type="compositionally biased region" description="Polar residues" evidence="1">
    <location>
        <begin position="463"/>
        <end position="473"/>
    </location>
</feature>
<dbReference type="AlphaFoldDB" id="A0AAN6JGQ9"/>
<evidence type="ECO:0000256" key="1">
    <source>
        <dbReference type="SAM" id="MobiDB-lite"/>
    </source>
</evidence>
<feature type="compositionally biased region" description="Acidic residues" evidence="1">
    <location>
        <begin position="943"/>
        <end position="994"/>
    </location>
</feature>
<feature type="region of interest" description="Disordered" evidence="1">
    <location>
        <begin position="415"/>
        <end position="491"/>
    </location>
</feature>
<accession>A0AAN6JGQ9</accession>
<feature type="compositionally biased region" description="Polar residues" evidence="1">
    <location>
        <begin position="162"/>
        <end position="172"/>
    </location>
</feature>
<keyword evidence="3" id="KW-1185">Reference proteome</keyword>
<reference evidence="2" key="1">
    <citation type="journal article" date="2023" name="PhytoFront">
        <title>Draft Genome Resources of Seven Strains of Tilletia horrida, Causal Agent of Kernel Smut of Rice.</title>
        <authorList>
            <person name="Khanal S."/>
            <person name="Antony Babu S."/>
            <person name="Zhou X.G."/>
        </authorList>
    </citation>
    <scope>NUCLEOTIDE SEQUENCE</scope>
    <source>
        <strain evidence="2">TX3</strain>
    </source>
</reference>
<evidence type="ECO:0000313" key="3">
    <source>
        <dbReference type="Proteomes" id="UP001176521"/>
    </source>
</evidence>
<dbReference type="Proteomes" id="UP001176521">
    <property type="component" value="Unassembled WGS sequence"/>
</dbReference>